<dbReference type="PANTHER" id="PTHR43053">
    <property type="entry name" value="GLYCOSIDASE FAMILY 31"/>
    <property type="match status" value="1"/>
</dbReference>
<proteinExistence type="inferred from homology"/>
<dbReference type="PRINTS" id="PR00743">
    <property type="entry name" value="GLHYDRLASE36"/>
</dbReference>
<dbReference type="InterPro" id="IPR017853">
    <property type="entry name" value="GH"/>
</dbReference>
<protein>
    <recommendedName>
        <fullName evidence="2 5">Alpha-galactosidase</fullName>
        <ecNumber evidence="2 5">3.2.1.22</ecNumber>
    </recommendedName>
</protein>
<accession>A0A1X7NK21</accession>
<feature type="binding site" evidence="7">
    <location>
        <position position="171"/>
    </location>
    <ligand>
        <name>substrate</name>
    </ligand>
</feature>
<evidence type="ECO:0000256" key="1">
    <source>
        <dbReference type="ARBA" id="ARBA00001255"/>
    </source>
</evidence>
<dbReference type="AlphaFoldDB" id="A0A1X7NK21"/>
<dbReference type="InterPro" id="IPR013785">
    <property type="entry name" value="Aldolase_TIM"/>
</dbReference>
<feature type="binding site" evidence="7">
    <location>
        <begin position="451"/>
        <end position="455"/>
    </location>
    <ligand>
        <name>substrate</name>
    </ligand>
</feature>
<name>A0A1X7NK21_9MICO</name>
<dbReference type="SUPFAM" id="SSF51445">
    <property type="entry name" value="(Trans)glycosidases"/>
    <property type="match status" value="1"/>
</dbReference>
<dbReference type="STRING" id="1891671.SAMN06295885_1456"/>
<feature type="binding site" evidence="7">
    <location>
        <position position="521"/>
    </location>
    <ligand>
        <name>substrate</name>
    </ligand>
</feature>
<evidence type="ECO:0000259" key="8">
    <source>
        <dbReference type="Pfam" id="PF16875"/>
    </source>
</evidence>
<feature type="binding site" evidence="7">
    <location>
        <begin position="341"/>
        <end position="342"/>
    </location>
    <ligand>
        <name>substrate</name>
    </ligand>
</feature>
<dbReference type="InterPro" id="IPR038417">
    <property type="entry name" value="Alpga-gal_N_sf"/>
</dbReference>
<dbReference type="GO" id="GO:0004557">
    <property type="term" value="F:alpha-galactosidase activity"/>
    <property type="evidence" value="ECO:0007669"/>
    <property type="project" value="UniProtKB-UniRule"/>
</dbReference>
<dbReference type="InterPro" id="IPR002252">
    <property type="entry name" value="Glyco_hydro_36"/>
</dbReference>
<evidence type="ECO:0000256" key="4">
    <source>
        <dbReference type="ARBA" id="ARBA00023295"/>
    </source>
</evidence>
<feature type="binding site" evidence="7">
    <location>
        <position position="499"/>
    </location>
    <ligand>
        <name>substrate</name>
    </ligand>
</feature>
<dbReference type="EMBL" id="FXBM01000001">
    <property type="protein sequence ID" value="SMH38162.1"/>
    <property type="molecule type" value="Genomic_DNA"/>
</dbReference>
<feature type="active site" description="Nucleophile" evidence="6">
    <location>
        <position position="453"/>
    </location>
</feature>
<dbReference type="InterPro" id="IPR031704">
    <property type="entry name" value="Glyco_hydro_36_N"/>
</dbReference>
<evidence type="ECO:0000256" key="2">
    <source>
        <dbReference type="ARBA" id="ARBA00012755"/>
    </source>
</evidence>
<evidence type="ECO:0000256" key="6">
    <source>
        <dbReference type="PIRSR" id="PIRSR005536-1"/>
    </source>
</evidence>
<dbReference type="RefSeq" id="WP_085475834.1">
    <property type="nucleotide sequence ID" value="NZ_FXBM01000001.1"/>
</dbReference>
<feature type="binding site" evidence="7">
    <location>
        <position position="418"/>
    </location>
    <ligand>
        <name>substrate</name>
    </ligand>
</feature>
<feature type="active site" description="Proton donor" evidence="6">
    <location>
        <position position="521"/>
    </location>
</feature>
<feature type="domain" description="Glycosyl hydrolase family 36 N-terminal" evidence="8">
    <location>
        <begin position="28"/>
        <end position="258"/>
    </location>
</feature>
<keyword evidence="10" id="KW-1185">Reference proteome</keyword>
<gene>
    <name evidence="9" type="ORF">SAMN06295885_1456</name>
</gene>
<dbReference type="PROSITE" id="PS00512">
    <property type="entry name" value="ALPHA_GALACTOSIDASE"/>
    <property type="match status" value="1"/>
</dbReference>
<dbReference type="FunFam" id="3.20.20.70:FF:000118">
    <property type="entry name" value="Alpha-galactosidase"/>
    <property type="match status" value="1"/>
</dbReference>
<evidence type="ECO:0000256" key="5">
    <source>
        <dbReference type="PIRNR" id="PIRNR005536"/>
    </source>
</evidence>
<dbReference type="Pfam" id="PF02065">
    <property type="entry name" value="Melibiase"/>
    <property type="match status" value="1"/>
</dbReference>
<evidence type="ECO:0000256" key="7">
    <source>
        <dbReference type="PIRSR" id="PIRSR005536-2"/>
    </source>
</evidence>
<dbReference type="Gene3D" id="3.20.20.70">
    <property type="entry name" value="Aldolase class I"/>
    <property type="match status" value="1"/>
</dbReference>
<dbReference type="Pfam" id="PF16875">
    <property type="entry name" value="Glyco_hydro_36N"/>
    <property type="match status" value="1"/>
</dbReference>
<dbReference type="Gene3D" id="2.70.98.60">
    <property type="entry name" value="alpha-galactosidase from lactobacil brevis"/>
    <property type="match status" value="1"/>
</dbReference>
<keyword evidence="3 5" id="KW-0378">Hydrolase</keyword>
<sequence length="702" mass="77048">MTQWRLRTASTLYVVSLLRDDDGSGDGLALDYWGAATPEAIPEWSEPERFAGFATAADAAPLEYASAGQRHVAFSELLVDRGEGRTGARWRVVADEVRQTEASLGVPFVDETGTLRLTLHYVVSDAHDVVRRSVTLTNSGPTTIELRRAFSAGWNVPVGQSARIDYLAGAWAYETNRRSVDLEWGTFGLGSRQGVTGMTFAPTMTLTARPGGDSFRRPPGEAYGVALDWSGSWRLQADSTPLGQSIRVSGGVDDDTTVVTLLPGETFTAPDALGVFSAGGAQGVSDAWHVFQRTLARSLTPEHRPIVYNSWMATRFDVRVEHQAQLAALAAEIGVEVFVVDDGWFAGRDDDDAGLGDWRPDPAKFPRGLTELSDRVLAAGMRFGLWIEPEAVNPDSDLYREHPDWVYRAADRSPIAIRHQYVLDLGRPEVVDWICATLRELLTTTPITYLKWDMNRPVTDGGRPGDVHGREWPLQHTRGYYRVLRMLRDEFPRVTVEACASGGARIDTAVLALADVVWTSDQVGARDRLVIQDGFLSAYPPHVMSSWVSDDPGHRDRSPVSLGYRFTVAMGGVLGIGSDLLAWTADEREEAASRVAAYRGIRDVVLTGDVTVHGDPTAPLYSTEYAGADGRIVVFVFDRDRDRHRDRESPRVFPTRLAPGVRYRLRGTDLVVSAETARGVGLPVAFAWAPDADVLVLEPQDG</sequence>
<dbReference type="GO" id="GO:0016052">
    <property type="term" value="P:carbohydrate catabolic process"/>
    <property type="evidence" value="ECO:0007669"/>
    <property type="project" value="InterPro"/>
</dbReference>
<dbReference type="Proteomes" id="UP000193711">
    <property type="component" value="Unassembled WGS sequence"/>
</dbReference>
<organism evidence="9 10">
    <name type="scientific">Rathayibacter oskolensis</name>
    <dbReference type="NCBI Taxonomy" id="1891671"/>
    <lineage>
        <taxon>Bacteria</taxon>
        <taxon>Bacillati</taxon>
        <taxon>Actinomycetota</taxon>
        <taxon>Actinomycetes</taxon>
        <taxon>Micrococcales</taxon>
        <taxon>Microbacteriaceae</taxon>
        <taxon>Rathayibacter</taxon>
    </lineage>
</organism>
<reference evidence="10" key="1">
    <citation type="submission" date="2017-04" db="EMBL/GenBank/DDBJ databases">
        <authorList>
            <person name="Varghese N."/>
            <person name="Submissions S."/>
        </authorList>
    </citation>
    <scope>NUCLEOTIDE SEQUENCE [LARGE SCALE GENOMIC DNA]</scope>
    <source>
        <strain evidence="10">VKM Ac-2121</strain>
    </source>
</reference>
<evidence type="ECO:0000313" key="9">
    <source>
        <dbReference type="EMBL" id="SMH38162.1"/>
    </source>
</evidence>
<dbReference type="PANTHER" id="PTHR43053:SF3">
    <property type="entry name" value="ALPHA-GALACTOSIDASE C-RELATED"/>
    <property type="match status" value="1"/>
</dbReference>
<comment type="catalytic activity">
    <reaction evidence="1 5">
        <text>Hydrolysis of terminal, non-reducing alpha-D-galactose residues in alpha-D-galactosides, including galactose oligosaccharides, galactomannans and galactolipids.</text>
        <dbReference type="EC" id="3.2.1.22"/>
    </reaction>
</comment>
<dbReference type="OrthoDB" id="9758822at2"/>
<comment type="similarity">
    <text evidence="5">Belongs to the glycosyl hydrolase.</text>
</comment>
<dbReference type="PIRSF" id="PIRSF005536">
    <property type="entry name" value="Agal"/>
    <property type="match status" value="1"/>
</dbReference>
<keyword evidence="4 5" id="KW-0326">Glycosidase</keyword>
<evidence type="ECO:0000256" key="3">
    <source>
        <dbReference type="ARBA" id="ARBA00022801"/>
    </source>
</evidence>
<dbReference type="EC" id="3.2.1.22" evidence="2 5"/>
<dbReference type="InterPro" id="IPR000111">
    <property type="entry name" value="Glyco_hydro_27/36_CS"/>
</dbReference>
<dbReference type="CDD" id="cd14791">
    <property type="entry name" value="GH36"/>
    <property type="match status" value="1"/>
</dbReference>
<evidence type="ECO:0000313" key="10">
    <source>
        <dbReference type="Proteomes" id="UP000193711"/>
    </source>
</evidence>
<dbReference type="InterPro" id="IPR050985">
    <property type="entry name" value="Alpha-glycosidase_related"/>
</dbReference>